<feature type="region of interest" description="Disordered" evidence="1">
    <location>
        <begin position="212"/>
        <end position="262"/>
    </location>
</feature>
<keyword evidence="2" id="KW-0472">Membrane</keyword>
<keyword evidence="4" id="KW-1185">Reference proteome</keyword>
<evidence type="ECO:0000256" key="1">
    <source>
        <dbReference type="SAM" id="MobiDB-lite"/>
    </source>
</evidence>
<evidence type="ECO:0000256" key="2">
    <source>
        <dbReference type="SAM" id="Phobius"/>
    </source>
</evidence>
<organism evidence="3 4">
    <name type="scientific">Mugilogobius chulae</name>
    <name type="common">yellowstripe goby</name>
    <dbReference type="NCBI Taxonomy" id="88201"/>
    <lineage>
        <taxon>Eukaryota</taxon>
        <taxon>Metazoa</taxon>
        <taxon>Chordata</taxon>
        <taxon>Craniata</taxon>
        <taxon>Vertebrata</taxon>
        <taxon>Euteleostomi</taxon>
        <taxon>Actinopterygii</taxon>
        <taxon>Neopterygii</taxon>
        <taxon>Teleostei</taxon>
        <taxon>Neoteleostei</taxon>
        <taxon>Acanthomorphata</taxon>
        <taxon>Gobiaria</taxon>
        <taxon>Gobiiformes</taxon>
        <taxon>Gobioidei</taxon>
        <taxon>Gobiidae</taxon>
        <taxon>Gobionellinae</taxon>
        <taxon>Mugilogobius</taxon>
    </lineage>
</organism>
<dbReference type="Proteomes" id="UP001460270">
    <property type="component" value="Unassembled WGS sequence"/>
</dbReference>
<dbReference type="AlphaFoldDB" id="A0AAW0MU04"/>
<name>A0AAW0MU04_9GOBI</name>
<protein>
    <submittedName>
        <fullName evidence="3">Uncharacterized protein</fullName>
    </submittedName>
</protein>
<feature type="compositionally biased region" description="Basic and acidic residues" evidence="1">
    <location>
        <begin position="212"/>
        <end position="259"/>
    </location>
</feature>
<feature type="transmembrane region" description="Helical" evidence="2">
    <location>
        <begin position="186"/>
        <end position="205"/>
    </location>
</feature>
<evidence type="ECO:0000313" key="4">
    <source>
        <dbReference type="Proteomes" id="UP001460270"/>
    </source>
</evidence>
<proteinExistence type="predicted"/>
<keyword evidence="2" id="KW-0812">Transmembrane</keyword>
<reference evidence="4" key="1">
    <citation type="submission" date="2024-04" db="EMBL/GenBank/DDBJ databases">
        <title>Salinicola lusitanus LLJ914,a marine bacterium isolated from the Okinawa Trough.</title>
        <authorList>
            <person name="Li J."/>
        </authorList>
    </citation>
    <scope>NUCLEOTIDE SEQUENCE [LARGE SCALE GENOMIC DNA]</scope>
</reference>
<keyword evidence="2" id="KW-1133">Transmembrane helix</keyword>
<dbReference type="EMBL" id="JBBPFD010000169">
    <property type="protein sequence ID" value="KAK7879937.1"/>
    <property type="molecule type" value="Genomic_DNA"/>
</dbReference>
<comment type="caution">
    <text evidence="3">The sequence shown here is derived from an EMBL/GenBank/DDBJ whole genome shotgun (WGS) entry which is preliminary data.</text>
</comment>
<sequence>MHHCERENDLMDWDDTRVIAGSGIHQKHTHQTVNRDEGADQLSHTWDTVLRRSDCRWRCRPAVPRRKMVPKPVNKTGLQLTASGVTDTQTNLPRSQCTSRTWFRPGLVLIQSWFRPGLVLIQSWFRPGLVLIQSWFRPDLDLVQSWFRPDLDLVQSWFSPGSVLVQSRFRTLQTALILQTIRPHHGPAHLCLLLFSMALVFFLYLRAPESSSKDLRTRDSPPEHLQEPDSPPEHQQEPDSPSEHLQEPDSLPEDLKERLNLSAPLPLRTRMIV</sequence>
<accession>A0AAW0MU04</accession>
<evidence type="ECO:0000313" key="3">
    <source>
        <dbReference type="EMBL" id="KAK7879937.1"/>
    </source>
</evidence>
<gene>
    <name evidence="3" type="ORF">WMY93_033392</name>
</gene>